<evidence type="ECO:0000256" key="4">
    <source>
        <dbReference type="ARBA" id="ARBA00023002"/>
    </source>
</evidence>
<dbReference type="RefSeq" id="XP_020119684.1">
    <property type="nucleotide sequence ID" value="XM_020267602.1"/>
</dbReference>
<dbReference type="EMBL" id="LFMY01000007">
    <property type="protein sequence ID" value="OKL59563.1"/>
    <property type="molecule type" value="Genomic_DNA"/>
</dbReference>
<dbReference type="Proteomes" id="UP000214365">
    <property type="component" value="Unassembled WGS sequence"/>
</dbReference>
<dbReference type="GO" id="GO:0000166">
    <property type="term" value="F:nucleotide binding"/>
    <property type="evidence" value="ECO:0007669"/>
    <property type="project" value="UniProtKB-KW"/>
</dbReference>
<accession>A0A225AJL9</accession>
<evidence type="ECO:0000259" key="5">
    <source>
        <dbReference type="SMART" id="SM00829"/>
    </source>
</evidence>
<dbReference type="Pfam" id="PF08240">
    <property type="entry name" value="ADH_N"/>
    <property type="match status" value="1"/>
</dbReference>
<evidence type="ECO:0000256" key="1">
    <source>
        <dbReference type="ARBA" id="ARBA00008072"/>
    </source>
</evidence>
<keyword evidence="4" id="KW-0560">Oxidoreductase</keyword>
<dbReference type="AlphaFoldDB" id="A0A225AJL9"/>
<dbReference type="CDD" id="cd08249">
    <property type="entry name" value="enoyl_reductase_like"/>
    <property type="match status" value="1"/>
</dbReference>
<keyword evidence="3" id="KW-0521">NADP</keyword>
<dbReference type="InterPro" id="IPR013154">
    <property type="entry name" value="ADH-like_N"/>
</dbReference>
<evidence type="ECO:0000256" key="3">
    <source>
        <dbReference type="ARBA" id="ARBA00022857"/>
    </source>
</evidence>
<comment type="caution">
    <text evidence="6">The sequence shown here is derived from an EMBL/GenBank/DDBJ whole genome shotgun (WGS) entry which is preliminary data.</text>
</comment>
<evidence type="ECO:0000313" key="7">
    <source>
        <dbReference type="Proteomes" id="UP000214365"/>
    </source>
</evidence>
<comment type="similarity">
    <text evidence="1">Belongs to the zinc-containing alcohol dehydrogenase family.</text>
</comment>
<dbReference type="SUPFAM" id="SSF50129">
    <property type="entry name" value="GroES-like"/>
    <property type="match status" value="1"/>
</dbReference>
<dbReference type="InterPro" id="IPR047122">
    <property type="entry name" value="Trans-enoyl_RdTase-like"/>
</dbReference>
<keyword evidence="7" id="KW-1185">Reference proteome</keyword>
<dbReference type="Gene3D" id="3.40.50.720">
    <property type="entry name" value="NAD(P)-binding Rossmann-like Domain"/>
    <property type="match status" value="1"/>
</dbReference>
<dbReference type="InterPro" id="IPR013149">
    <property type="entry name" value="ADH-like_C"/>
</dbReference>
<dbReference type="STRING" id="1441469.A0A225AJL9"/>
<protein>
    <recommendedName>
        <fullName evidence="5">Enoyl reductase (ER) domain-containing protein</fullName>
    </recommendedName>
</protein>
<dbReference type="GO" id="GO:0016651">
    <property type="term" value="F:oxidoreductase activity, acting on NAD(P)H"/>
    <property type="evidence" value="ECO:0007669"/>
    <property type="project" value="InterPro"/>
</dbReference>
<feature type="domain" description="Enoyl reductase (ER)" evidence="5">
    <location>
        <begin position="20"/>
        <end position="365"/>
    </location>
</feature>
<dbReference type="PANTHER" id="PTHR45348:SF6">
    <property type="entry name" value="TRANS-ENOYL REDUCTASE APDC"/>
    <property type="match status" value="1"/>
</dbReference>
<dbReference type="SUPFAM" id="SSF51735">
    <property type="entry name" value="NAD(P)-binding Rossmann-fold domains"/>
    <property type="match status" value="1"/>
</dbReference>
<keyword evidence="2" id="KW-0547">Nucleotide-binding</keyword>
<evidence type="ECO:0000256" key="2">
    <source>
        <dbReference type="ARBA" id="ARBA00022741"/>
    </source>
</evidence>
<name>A0A225AJL9_TALAT</name>
<dbReference type="OrthoDB" id="48317at2759"/>
<dbReference type="SMART" id="SM00829">
    <property type="entry name" value="PKS_ER"/>
    <property type="match status" value="1"/>
</dbReference>
<proteinExistence type="inferred from homology"/>
<organism evidence="6 7">
    <name type="scientific">Talaromyces atroroseus</name>
    <dbReference type="NCBI Taxonomy" id="1441469"/>
    <lineage>
        <taxon>Eukaryota</taxon>
        <taxon>Fungi</taxon>
        <taxon>Dikarya</taxon>
        <taxon>Ascomycota</taxon>
        <taxon>Pezizomycotina</taxon>
        <taxon>Eurotiomycetes</taxon>
        <taxon>Eurotiomycetidae</taxon>
        <taxon>Eurotiales</taxon>
        <taxon>Trichocomaceae</taxon>
        <taxon>Talaromyces</taxon>
        <taxon>Talaromyces sect. Trachyspermi</taxon>
    </lineage>
</organism>
<evidence type="ECO:0000313" key="6">
    <source>
        <dbReference type="EMBL" id="OKL59563.1"/>
    </source>
</evidence>
<gene>
    <name evidence="6" type="ORF">UA08_05016</name>
</gene>
<dbReference type="Gene3D" id="3.90.180.10">
    <property type="entry name" value="Medium-chain alcohol dehydrogenases, catalytic domain"/>
    <property type="match status" value="1"/>
</dbReference>
<dbReference type="GeneID" id="31004772"/>
<dbReference type="InterPro" id="IPR020843">
    <property type="entry name" value="ER"/>
</dbReference>
<dbReference type="PANTHER" id="PTHR45348">
    <property type="entry name" value="HYPOTHETICAL OXIDOREDUCTASE (EUROFUNG)"/>
    <property type="match status" value="1"/>
</dbReference>
<sequence length="368" mass="39329">MPSLISSALPTKQTAIVAEGAGKLSLRHDAPVPTLGPNVAMVKTAAVAINPVDAKMLDYSPVPGAIHGYDFAGTIVALGDGTPAYLKVGDRVAGTVHGMNPSLPDVGAFAEYVAAPGDLLLQIPDWMSFEEASSIGLSLFTAGLGLFQELKVPSSTTEPYAPRPDDEYDFGPEFVLVAGGATATGTRAIQLLKLAGLRPIATCSPSNFELVRSFGAEEVFDYHTADCAAEIKTYTRNTLAYAFDCVAMADTMQLCYAAMGRAGGRYVTLEPFRHAIASTRPTIKPSWLLALTIFGLKVNLEGEYKREASPEDRKFGETFTLEMQKLLNKGTLAIHPVQVRSGGWEGVLNGVDFIRKETMSGQKLVYSV</sequence>
<reference evidence="6 7" key="1">
    <citation type="submission" date="2015-06" db="EMBL/GenBank/DDBJ databases">
        <title>Talaromyces atroroseus IBT 11181 draft genome.</title>
        <authorList>
            <person name="Rasmussen K.B."/>
            <person name="Rasmussen S."/>
            <person name="Petersen B."/>
            <person name="Sicheritz-Ponten T."/>
            <person name="Mortensen U.H."/>
            <person name="Thrane U."/>
        </authorList>
    </citation>
    <scope>NUCLEOTIDE SEQUENCE [LARGE SCALE GENOMIC DNA]</scope>
    <source>
        <strain evidence="6 7">IBT 11181</strain>
    </source>
</reference>
<dbReference type="InterPro" id="IPR011032">
    <property type="entry name" value="GroES-like_sf"/>
</dbReference>
<dbReference type="Pfam" id="PF00107">
    <property type="entry name" value="ADH_zinc_N"/>
    <property type="match status" value="1"/>
</dbReference>
<dbReference type="InterPro" id="IPR036291">
    <property type="entry name" value="NAD(P)-bd_dom_sf"/>
</dbReference>